<evidence type="ECO:0000256" key="3">
    <source>
        <dbReference type="ARBA" id="ARBA00012483"/>
    </source>
</evidence>
<reference evidence="12" key="1">
    <citation type="journal article" date="2020" name="bioRxiv">
        <title>Hybrid origin of Populus tomentosa Carr. identified through genome sequencing and phylogenomic analysis.</title>
        <authorList>
            <person name="An X."/>
            <person name="Gao K."/>
            <person name="Chen Z."/>
            <person name="Li J."/>
            <person name="Yang X."/>
            <person name="Yang X."/>
            <person name="Zhou J."/>
            <person name="Guo T."/>
            <person name="Zhao T."/>
            <person name="Huang S."/>
            <person name="Miao D."/>
            <person name="Khan W.U."/>
            <person name="Rao P."/>
            <person name="Ye M."/>
            <person name="Lei B."/>
            <person name="Liao W."/>
            <person name="Wang J."/>
            <person name="Ji L."/>
            <person name="Li Y."/>
            <person name="Guo B."/>
            <person name="Mustafa N.S."/>
            <person name="Li S."/>
            <person name="Yun Q."/>
            <person name="Keller S.R."/>
            <person name="Mao J."/>
            <person name="Zhang R."/>
            <person name="Strauss S.H."/>
        </authorList>
    </citation>
    <scope>NUCLEOTIDE SEQUENCE</scope>
    <source>
        <strain evidence="12">GM15</strain>
        <tissue evidence="12">Leaf</tissue>
    </source>
</reference>
<dbReference type="GO" id="GO:0061630">
    <property type="term" value="F:ubiquitin protein ligase activity"/>
    <property type="evidence" value="ECO:0007669"/>
    <property type="project" value="UniProtKB-EC"/>
</dbReference>
<evidence type="ECO:0000256" key="9">
    <source>
        <dbReference type="PROSITE-ProRule" id="PRU00175"/>
    </source>
</evidence>
<feature type="compositionally biased region" description="Low complexity" evidence="10">
    <location>
        <begin position="169"/>
        <end position="179"/>
    </location>
</feature>
<feature type="region of interest" description="Disordered" evidence="10">
    <location>
        <begin position="567"/>
        <end position="608"/>
    </location>
</feature>
<feature type="region of interest" description="Disordered" evidence="10">
    <location>
        <begin position="141"/>
        <end position="184"/>
    </location>
</feature>
<feature type="compositionally biased region" description="Polar residues" evidence="10">
    <location>
        <begin position="499"/>
        <end position="521"/>
    </location>
</feature>
<keyword evidence="8" id="KW-0862">Zinc</keyword>
<comment type="pathway">
    <text evidence="2">Protein modification; protein ubiquitination.</text>
</comment>
<dbReference type="PANTHER" id="PTHR22937">
    <property type="entry name" value="E3 UBIQUITIN-PROTEIN LIGASE RNF165"/>
    <property type="match status" value="1"/>
</dbReference>
<dbReference type="SMART" id="SM00184">
    <property type="entry name" value="RING"/>
    <property type="match status" value="1"/>
</dbReference>
<keyword evidence="13" id="KW-1185">Reference proteome</keyword>
<evidence type="ECO:0000256" key="8">
    <source>
        <dbReference type="ARBA" id="ARBA00022833"/>
    </source>
</evidence>
<evidence type="ECO:0000256" key="6">
    <source>
        <dbReference type="ARBA" id="ARBA00022771"/>
    </source>
</evidence>
<feature type="region of interest" description="Disordered" evidence="10">
    <location>
        <begin position="499"/>
        <end position="545"/>
    </location>
</feature>
<feature type="compositionally biased region" description="Low complexity" evidence="10">
    <location>
        <begin position="375"/>
        <end position="402"/>
    </location>
</feature>
<dbReference type="InterPro" id="IPR045191">
    <property type="entry name" value="MBR1/2-like"/>
</dbReference>
<dbReference type="PROSITE" id="PS50089">
    <property type="entry name" value="ZF_RING_2"/>
    <property type="match status" value="1"/>
</dbReference>
<evidence type="ECO:0000256" key="2">
    <source>
        <dbReference type="ARBA" id="ARBA00004906"/>
    </source>
</evidence>
<proteinExistence type="predicted"/>
<feature type="compositionally biased region" description="Low complexity" evidence="10">
    <location>
        <begin position="450"/>
        <end position="464"/>
    </location>
</feature>
<dbReference type="OrthoDB" id="8062037at2759"/>
<feature type="compositionally biased region" description="Polar residues" evidence="10">
    <location>
        <begin position="570"/>
        <end position="595"/>
    </location>
</feature>
<feature type="region of interest" description="Disordered" evidence="10">
    <location>
        <begin position="361"/>
        <end position="414"/>
    </location>
</feature>
<feature type="compositionally biased region" description="Polar residues" evidence="10">
    <location>
        <begin position="298"/>
        <end position="314"/>
    </location>
</feature>
<accession>A0A8X8AD70</accession>
<keyword evidence="4" id="KW-0808">Transferase</keyword>
<keyword evidence="7" id="KW-0833">Ubl conjugation pathway</keyword>
<organism evidence="12 13">
    <name type="scientific">Populus tomentosa</name>
    <name type="common">Chinese white poplar</name>
    <dbReference type="NCBI Taxonomy" id="118781"/>
    <lineage>
        <taxon>Eukaryota</taxon>
        <taxon>Viridiplantae</taxon>
        <taxon>Streptophyta</taxon>
        <taxon>Embryophyta</taxon>
        <taxon>Tracheophyta</taxon>
        <taxon>Spermatophyta</taxon>
        <taxon>Magnoliopsida</taxon>
        <taxon>eudicotyledons</taxon>
        <taxon>Gunneridae</taxon>
        <taxon>Pentapetalae</taxon>
        <taxon>rosids</taxon>
        <taxon>fabids</taxon>
        <taxon>Malpighiales</taxon>
        <taxon>Salicaceae</taxon>
        <taxon>Saliceae</taxon>
        <taxon>Populus</taxon>
    </lineage>
</organism>
<keyword evidence="6 9" id="KW-0863">Zinc-finger</keyword>
<evidence type="ECO:0000313" key="13">
    <source>
        <dbReference type="Proteomes" id="UP000886885"/>
    </source>
</evidence>
<sequence length="846" mass="92325">MHPLFVVDVKKSLPFDYLIRLVMNLRWTFFAVEFFVSSDFNCLFWCMTVELWSEFGFDVWEREGTLTLALMQGQRSIIGSLPETLDFDHGSTSGNAIIDQQICLSNMRNPAENRLTEFMLSPSRMNNPYANSIDQERQNLSGWSLGEPSSSGQQNQAGHDDRKLEHGWSSSASSSAGAGPRLEERRYEPTNILSLNRVNVNPQFERISNSDAIPQNINLNAGFVGHGGDNCQVMDASAIYKPIGAESERNSPSSGPDNFLRPGNGGYLVEQNDGRPGCSLDGRRQSCKRKAVEGNIGQSSVAGSSSFYQRSESNPWPGVPNRYDAGSSLSISAPSEQVNPRLGLAVRGLACDAIPESAVAERAESSHRNFRLRINSSNPESSPPSLFSTGSTVRRSSLSSSHRSSRPLPIDHSLDFRSSSAMDSITPQNQPVIPAPALPQNVQSFRWNESSSSRTGTSSSLISLNDREEPNARNMTRHIWEHPIFAPATELRTSVRNPANRSLTSGQVSSPGNVGSTSRTGASPGIHPLSAPTWGPHTNPPSRNSRRLAEYARRSLFSSSAAAAAAADTGGQSSTHSPFHSGASSSEDTVPSSGAGNQGLHRPHPRSASWLERQGDGVLGIPYPLRALSSEGRSRLVVSEVCFLSSVRILIGVAGRHWLVDGHLLVGNGIHCGGLPTGQSLAAAILNLNEEKLMTLKRKGGKWCNSIRNVLDLMRRGESLRFEDVMILDQSVLFGAADMYDRHRDMRLDVDNMSYEELLALEERIGNVSTGLSEETIVNNLKQQKYSVAVGAKVEAEPCCICQEEYNDGEDLGTLDCGHDFHAECVKQWLMHKNWCPICKTTGLAT</sequence>
<evidence type="ECO:0000256" key="4">
    <source>
        <dbReference type="ARBA" id="ARBA00022679"/>
    </source>
</evidence>
<evidence type="ECO:0000256" key="7">
    <source>
        <dbReference type="ARBA" id="ARBA00022786"/>
    </source>
</evidence>
<feature type="region of interest" description="Disordered" evidence="10">
    <location>
        <begin position="446"/>
        <end position="469"/>
    </location>
</feature>
<keyword evidence="5" id="KW-0479">Metal-binding</keyword>
<comment type="catalytic activity">
    <reaction evidence="1">
        <text>S-ubiquitinyl-[E2 ubiquitin-conjugating enzyme]-L-cysteine + [acceptor protein]-L-lysine = [E2 ubiquitin-conjugating enzyme]-L-cysteine + N(6)-ubiquitinyl-[acceptor protein]-L-lysine.</text>
        <dbReference type="EC" id="2.3.2.27"/>
    </reaction>
</comment>
<dbReference type="GO" id="GO:0008270">
    <property type="term" value="F:zinc ion binding"/>
    <property type="evidence" value="ECO:0007669"/>
    <property type="project" value="UniProtKB-KW"/>
</dbReference>
<name>A0A8X8AD70_POPTO</name>
<dbReference type="AlphaFoldDB" id="A0A8X8AD70"/>
<dbReference type="Pfam" id="PF13639">
    <property type="entry name" value="zf-RING_2"/>
    <property type="match status" value="1"/>
</dbReference>
<dbReference type="InterPro" id="IPR001841">
    <property type="entry name" value="Znf_RING"/>
</dbReference>
<dbReference type="PANTHER" id="PTHR22937:SF212">
    <property type="entry name" value="RING-TYPE E3 UBIQUITIN TRANSFERASE"/>
    <property type="match status" value="1"/>
</dbReference>
<dbReference type="EC" id="2.3.2.27" evidence="3"/>
<gene>
    <name evidence="12" type="ORF">POTOM_010193</name>
</gene>
<protein>
    <recommendedName>
        <fullName evidence="3">RING-type E3 ubiquitin transferase</fullName>
        <ecNumber evidence="3">2.3.2.27</ecNumber>
    </recommendedName>
</protein>
<dbReference type="Proteomes" id="UP000886885">
    <property type="component" value="Chromosome 2D"/>
</dbReference>
<dbReference type="EMBL" id="JAAWWB010000004">
    <property type="protein sequence ID" value="KAG6784497.1"/>
    <property type="molecule type" value="Genomic_DNA"/>
</dbReference>
<evidence type="ECO:0000259" key="11">
    <source>
        <dbReference type="PROSITE" id="PS50089"/>
    </source>
</evidence>
<evidence type="ECO:0000256" key="10">
    <source>
        <dbReference type="SAM" id="MobiDB-lite"/>
    </source>
</evidence>
<dbReference type="GO" id="GO:0043161">
    <property type="term" value="P:proteasome-mediated ubiquitin-dependent protein catabolic process"/>
    <property type="evidence" value="ECO:0007669"/>
    <property type="project" value="UniProtKB-ARBA"/>
</dbReference>
<dbReference type="FunFam" id="3.30.40.10:FF:000309">
    <property type="entry name" value="E3 ubiquitin-protein ligase MBR2"/>
    <property type="match status" value="1"/>
</dbReference>
<evidence type="ECO:0000313" key="12">
    <source>
        <dbReference type="EMBL" id="KAG6784497.1"/>
    </source>
</evidence>
<evidence type="ECO:0000256" key="5">
    <source>
        <dbReference type="ARBA" id="ARBA00022723"/>
    </source>
</evidence>
<evidence type="ECO:0000256" key="1">
    <source>
        <dbReference type="ARBA" id="ARBA00000900"/>
    </source>
</evidence>
<feature type="compositionally biased region" description="Polar residues" evidence="10">
    <location>
        <begin position="141"/>
        <end position="157"/>
    </location>
</feature>
<feature type="region of interest" description="Disordered" evidence="10">
    <location>
        <begin position="298"/>
        <end position="320"/>
    </location>
</feature>
<dbReference type="GO" id="GO:0010228">
    <property type="term" value="P:vegetative to reproductive phase transition of meristem"/>
    <property type="evidence" value="ECO:0007669"/>
    <property type="project" value="UniProtKB-ARBA"/>
</dbReference>
<comment type="caution">
    <text evidence="12">The sequence shown here is derived from an EMBL/GenBank/DDBJ whole genome shotgun (WGS) entry which is preliminary data.</text>
</comment>
<feature type="domain" description="RING-type" evidence="11">
    <location>
        <begin position="799"/>
        <end position="840"/>
    </location>
</feature>
<feature type="region of interest" description="Disordered" evidence="10">
    <location>
        <begin position="245"/>
        <end position="265"/>
    </location>
</feature>